<feature type="binding site" evidence="7">
    <location>
        <position position="145"/>
    </location>
    <ligand>
        <name>ATP</name>
        <dbReference type="ChEBI" id="CHEBI:30616"/>
    </ligand>
</feature>
<dbReference type="PROSITE" id="PS50975">
    <property type="entry name" value="ATP_GRASP"/>
    <property type="match status" value="1"/>
</dbReference>
<dbReference type="InterPro" id="IPR003135">
    <property type="entry name" value="ATP-grasp_carboxylate-amine"/>
</dbReference>
<dbReference type="InterPro" id="IPR013815">
    <property type="entry name" value="ATP_grasp_subdomain_1"/>
</dbReference>
<dbReference type="SUPFAM" id="SSF56059">
    <property type="entry name" value="Glutathione synthetase ATP-binding domain-like"/>
    <property type="match status" value="1"/>
</dbReference>
<keyword evidence="1 7" id="KW-0436">Ligase</keyword>
<dbReference type="RefSeq" id="WP_309532497.1">
    <property type="nucleotide sequence ID" value="NZ_CP133721.1"/>
</dbReference>
<dbReference type="EMBL" id="CP133721">
    <property type="protein sequence ID" value="WMW78178.1"/>
    <property type="molecule type" value="Genomic_DNA"/>
</dbReference>
<comment type="similarity">
    <text evidence="7">Belongs to the PurK/PurT family.</text>
</comment>
<feature type="binding site" evidence="7">
    <location>
        <begin position="356"/>
        <end position="357"/>
    </location>
    <ligand>
        <name>N(1)-(5-phospho-beta-D-ribosyl)glycinamide</name>
        <dbReference type="ChEBI" id="CHEBI:143788"/>
    </ligand>
</feature>
<feature type="binding site" evidence="7">
    <location>
        <begin position="185"/>
        <end position="188"/>
    </location>
    <ligand>
        <name>ATP</name>
        <dbReference type="ChEBI" id="CHEBI:30616"/>
    </ligand>
</feature>
<dbReference type="Pfam" id="PF21244">
    <property type="entry name" value="PurT_C"/>
    <property type="match status" value="1"/>
</dbReference>
<dbReference type="Proteomes" id="UP001180481">
    <property type="component" value="Chromosome"/>
</dbReference>
<keyword evidence="6 7" id="KW-0460">Magnesium</keyword>
<sequence>MKKKILLLGAGELGKEFVIAAQRIGQYCIAVDSYENAPAMQVADTFEVINMLDGEALDAIVAKYQPDFIVPEIEAIRTERFYDYEKQGIKVVPSAKAANFTMNRKAIRDLAAKDLGLRTATYRYATSKEELEKAITEVGIPCVVKPLMSSSGKGQSTIKKEEDIEKSWNYAVEGSRGDIVEVIVEAFVNFHSEITLLTVTQNNSLPTLFCAPIGHRQERGDYQESWQPASVSEKDLAEAQYMAEKVTQALGGAGIFGVEFFLTNEGVYFSELSPRPHDTGMVTLAGTQNFNEFELHLRAILSLPIAEITLERQGASAVILAQENSTNPSYTGIEALASQPKSDFRIFGKPTSRPYRRMGVALTHDNFETDIEKIVERAKSNASIVVVNK</sequence>
<keyword evidence="10" id="KW-1185">Reference proteome</keyword>
<feature type="binding site" evidence="7">
    <location>
        <begin position="150"/>
        <end position="155"/>
    </location>
    <ligand>
        <name>ATP</name>
        <dbReference type="ChEBI" id="CHEBI:30616"/>
    </ligand>
</feature>
<feature type="domain" description="ATP-grasp" evidence="8">
    <location>
        <begin position="109"/>
        <end position="301"/>
    </location>
</feature>
<dbReference type="Gene3D" id="3.40.50.20">
    <property type="match status" value="1"/>
</dbReference>
<keyword evidence="5 7" id="KW-0067">ATP-binding</keyword>
<dbReference type="Gene3D" id="3.30.470.20">
    <property type="entry name" value="ATP-grasp fold, B domain"/>
    <property type="match status" value="1"/>
</dbReference>
<dbReference type="PANTHER" id="PTHR43055:SF1">
    <property type="entry name" value="FORMATE-DEPENDENT PHOSPHORIBOSYLGLYCINAMIDE FORMYLTRANSFERASE"/>
    <property type="match status" value="1"/>
</dbReference>
<accession>A0ABY9RBH6</accession>
<evidence type="ECO:0000256" key="5">
    <source>
        <dbReference type="ARBA" id="ARBA00022840"/>
    </source>
</evidence>
<name>A0ABY9RBH6_9FLAO</name>
<evidence type="ECO:0000256" key="7">
    <source>
        <dbReference type="HAMAP-Rule" id="MF_01643"/>
    </source>
</evidence>
<dbReference type="GO" id="GO:0016740">
    <property type="term" value="F:transferase activity"/>
    <property type="evidence" value="ECO:0007669"/>
    <property type="project" value="UniProtKB-KW"/>
</dbReference>
<evidence type="ECO:0000313" key="10">
    <source>
        <dbReference type="Proteomes" id="UP001180481"/>
    </source>
</evidence>
<dbReference type="Pfam" id="PF02222">
    <property type="entry name" value="ATP-grasp"/>
    <property type="match status" value="1"/>
</dbReference>
<feature type="binding site" evidence="7">
    <location>
        <position position="259"/>
    </location>
    <ligand>
        <name>Mg(2+)</name>
        <dbReference type="ChEBI" id="CHEBI:18420"/>
    </ligand>
</feature>
<feature type="binding site" evidence="7">
    <location>
        <position position="349"/>
    </location>
    <ligand>
        <name>N(1)-(5-phospho-beta-D-ribosyl)glycinamide</name>
        <dbReference type="ChEBI" id="CHEBI:143788"/>
    </ligand>
</feature>
<feature type="binding site" evidence="7">
    <location>
        <begin position="12"/>
        <end position="13"/>
    </location>
    <ligand>
        <name>N(1)-(5-phospho-beta-D-ribosyl)glycinamide</name>
        <dbReference type="ChEBI" id="CHEBI:143788"/>
    </ligand>
</feature>
<dbReference type="HAMAP" id="MF_01643">
    <property type="entry name" value="PurT"/>
    <property type="match status" value="1"/>
</dbReference>
<feature type="binding site" evidence="7">
    <location>
        <position position="278"/>
    </location>
    <ligand>
        <name>N(1)-(5-phospho-beta-D-ribosyl)glycinamide</name>
        <dbReference type="ChEBI" id="CHEBI:143788"/>
    </ligand>
</feature>
<dbReference type="InterPro" id="IPR016185">
    <property type="entry name" value="PreATP-grasp_dom_sf"/>
</dbReference>
<feature type="binding site" evidence="7">
    <location>
        <position position="72"/>
    </location>
    <ligand>
        <name>N(1)-(5-phospho-beta-D-ribosyl)glycinamide</name>
        <dbReference type="ChEBI" id="CHEBI:143788"/>
    </ligand>
</feature>
<dbReference type="PANTHER" id="PTHR43055">
    <property type="entry name" value="FORMATE-DEPENDENT PHOSPHORIBOSYLGLYCINAMIDE FORMYLTRANSFERASE"/>
    <property type="match status" value="1"/>
</dbReference>
<dbReference type="SUPFAM" id="SSF52440">
    <property type="entry name" value="PreATP-grasp domain"/>
    <property type="match status" value="1"/>
</dbReference>
<feature type="binding site" evidence="7">
    <location>
        <position position="193"/>
    </location>
    <ligand>
        <name>ATP</name>
        <dbReference type="ChEBI" id="CHEBI:30616"/>
    </ligand>
</feature>
<protein>
    <recommendedName>
        <fullName evidence="7">Formate-dependent phosphoribosylglycinamide formyltransferase</fullName>
        <ecNumber evidence="7">6.3.1.21</ecNumber>
    </recommendedName>
    <alternativeName>
        <fullName evidence="7">5'-phosphoribosylglycinamide transformylase 2</fullName>
    </alternativeName>
    <alternativeName>
        <fullName evidence="7">Formate-dependent GAR transformylase</fullName>
    </alternativeName>
    <alternativeName>
        <fullName evidence="7">GAR transformylase 2</fullName>
        <shortName evidence="7">GART 2</shortName>
    </alternativeName>
    <alternativeName>
        <fullName evidence="7">Non-folate glycinamide ribonucleotide transformylase</fullName>
    </alternativeName>
    <alternativeName>
        <fullName evidence="7">Phosphoribosylglycinamide formyltransferase 2</fullName>
    </alternativeName>
</protein>
<proteinExistence type="inferred from homology"/>
<comment type="function">
    <text evidence="7">Involved in the de novo purine biosynthesis. Catalyzes the transfer of formate to 5-phospho-ribosyl-glycinamide (GAR), producing 5-phospho-ribosyl-N-formylglycinamide (FGAR). Formate is provided by PurU via hydrolysis of 10-formyl-tetrahydrofolate.</text>
</comment>
<dbReference type="NCBIfam" id="TIGR01142">
    <property type="entry name" value="purT"/>
    <property type="match status" value="1"/>
</dbReference>
<dbReference type="EC" id="6.3.1.21" evidence="7"/>
<evidence type="ECO:0000256" key="6">
    <source>
        <dbReference type="ARBA" id="ARBA00022842"/>
    </source>
</evidence>
<dbReference type="InterPro" id="IPR048740">
    <property type="entry name" value="PurT_C"/>
</dbReference>
<keyword evidence="2 7" id="KW-0479">Metal-binding</keyword>
<dbReference type="InterPro" id="IPR011054">
    <property type="entry name" value="Rudment_hybrid_motif"/>
</dbReference>
<dbReference type="Pfam" id="PF22660">
    <property type="entry name" value="RS_preATP-grasp-like"/>
    <property type="match status" value="1"/>
</dbReference>
<evidence type="ECO:0000256" key="4">
    <source>
        <dbReference type="ARBA" id="ARBA00022755"/>
    </source>
</evidence>
<dbReference type="SUPFAM" id="SSF51246">
    <property type="entry name" value="Rudiment single hybrid motif"/>
    <property type="match status" value="1"/>
</dbReference>
<dbReference type="InterPro" id="IPR005862">
    <property type="entry name" value="PurT"/>
</dbReference>
<evidence type="ECO:0000256" key="1">
    <source>
        <dbReference type="ARBA" id="ARBA00022598"/>
    </source>
</evidence>
<keyword evidence="9" id="KW-0808">Transferase</keyword>
<dbReference type="NCBIfam" id="NF006766">
    <property type="entry name" value="PRK09288.1"/>
    <property type="match status" value="1"/>
</dbReference>
<organism evidence="9 10">
    <name type="scientific">Flavobacterium nakdongensis</name>
    <dbReference type="NCBI Taxonomy" id="3073563"/>
    <lineage>
        <taxon>Bacteria</taxon>
        <taxon>Pseudomonadati</taxon>
        <taxon>Bacteroidota</taxon>
        <taxon>Flavobacteriia</taxon>
        <taxon>Flavobacteriales</taxon>
        <taxon>Flavobacteriaceae</taxon>
        <taxon>Flavobacterium</taxon>
    </lineage>
</organism>
<feature type="binding site" evidence="7">
    <location>
        <position position="271"/>
    </location>
    <ligand>
        <name>Mg(2+)</name>
        <dbReference type="ChEBI" id="CHEBI:18420"/>
    </ligand>
</feature>
<keyword evidence="4 7" id="KW-0658">Purine biosynthesis</keyword>
<dbReference type="InterPro" id="IPR011761">
    <property type="entry name" value="ATP-grasp"/>
</dbReference>
<evidence type="ECO:0000259" key="8">
    <source>
        <dbReference type="PROSITE" id="PS50975"/>
    </source>
</evidence>
<reference evidence="9" key="1">
    <citation type="submission" date="2023-09" db="EMBL/GenBank/DDBJ databases">
        <title>Flavobacterium sp. 20NA77.7 isolated from freshwater.</title>
        <authorList>
            <person name="Le V."/>
            <person name="Ko S.-R."/>
            <person name="Ahn C.-Y."/>
            <person name="Oh H.-M."/>
        </authorList>
    </citation>
    <scope>NUCLEOTIDE SEQUENCE</scope>
    <source>
        <strain evidence="9">20NA77.7</strain>
    </source>
</reference>
<feature type="binding site" evidence="7">
    <location>
        <position position="104"/>
    </location>
    <ligand>
        <name>ATP</name>
        <dbReference type="ChEBI" id="CHEBI:30616"/>
    </ligand>
</feature>
<comment type="subunit">
    <text evidence="7">Homodimer.</text>
</comment>
<comment type="pathway">
    <text evidence="7">Purine metabolism; IMP biosynthesis via de novo pathway; N(2)-formyl-N(1)-(5-phospho-D-ribosyl)glycinamide from N(1)-(5-phospho-D-ribosyl)glycinamide (formate route): step 1/1.</text>
</comment>
<keyword evidence="3 7" id="KW-0547">Nucleotide-binding</keyword>
<dbReference type="InterPro" id="IPR054350">
    <property type="entry name" value="PurT/PurK_preATP-grasp"/>
</dbReference>
<evidence type="ECO:0000256" key="3">
    <source>
        <dbReference type="ARBA" id="ARBA00022741"/>
    </source>
</evidence>
<dbReference type="Gene3D" id="3.30.1490.20">
    <property type="entry name" value="ATP-grasp fold, A domain"/>
    <property type="match status" value="1"/>
</dbReference>
<evidence type="ECO:0000313" key="9">
    <source>
        <dbReference type="EMBL" id="WMW78178.1"/>
    </source>
</evidence>
<evidence type="ECO:0000256" key="2">
    <source>
        <dbReference type="ARBA" id="ARBA00022723"/>
    </source>
</evidence>
<comment type="catalytic activity">
    <reaction evidence="7">
        <text>N(1)-(5-phospho-beta-D-ribosyl)glycinamide + formate + ATP = N(2)-formyl-N(1)-(5-phospho-beta-D-ribosyl)glycinamide + ADP + phosphate + H(+)</text>
        <dbReference type="Rhea" id="RHEA:24829"/>
        <dbReference type="ChEBI" id="CHEBI:15378"/>
        <dbReference type="ChEBI" id="CHEBI:15740"/>
        <dbReference type="ChEBI" id="CHEBI:30616"/>
        <dbReference type="ChEBI" id="CHEBI:43474"/>
        <dbReference type="ChEBI" id="CHEBI:143788"/>
        <dbReference type="ChEBI" id="CHEBI:147286"/>
        <dbReference type="ChEBI" id="CHEBI:456216"/>
        <dbReference type="EC" id="6.3.1.21"/>
    </reaction>
</comment>
<gene>
    <name evidence="7 9" type="primary">purT</name>
    <name evidence="9" type="ORF">RF683_01685</name>
</gene>